<feature type="compositionally biased region" description="Basic and acidic residues" evidence="1">
    <location>
        <begin position="264"/>
        <end position="278"/>
    </location>
</feature>
<keyword evidence="5" id="KW-1185">Reference proteome</keyword>
<dbReference type="EMBL" id="JACEIK010003034">
    <property type="protein sequence ID" value="MCD9640003.1"/>
    <property type="molecule type" value="Genomic_DNA"/>
</dbReference>
<name>A0ABS8UYS4_DATST</name>
<keyword evidence="2" id="KW-0472">Membrane</keyword>
<dbReference type="Pfam" id="PF10312">
    <property type="entry name" value="Cactin_mid"/>
    <property type="match status" value="1"/>
</dbReference>
<gene>
    <name evidence="4" type="ORF">HAX54_025014</name>
</gene>
<feature type="region of interest" description="Disordered" evidence="1">
    <location>
        <begin position="264"/>
        <end position="327"/>
    </location>
</feature>
<comment type="caution">
    <text evidence="4">The sequence shown here is derived from an EMBL/GenBank/DDBJ whole genome shotgun (WGS) entry which is preliminary data.</text>
</comment>
<evidence type="ECO:0000313" key="4">
    <source>
        <dbReference type="EMBL" id="MCD9640003.1"/>
    </source>
</evidence>
<feature type="transmembrane region" description="Helical" evidence="2">
    <location>
        <begin position="12"/>
        <end position="40"/>
    </location>
</feature>
<feature type="domain" description="Splicing factor cactin central" evidence="3">
    <location>
        <begin position="70"/>
        <end position="244"/>
    </location>
</feature>
<keyword evidence="2" id="KW-0812">Transmembrane</keyword>
<evidence type="ECO:0000259" key="3">
    <source>
        <dbReference type="Pfam" id="PF10312"/>
    </source>
</evidence>
<reference evidence="4 5" key="1">
    <citation type="journal article" date="2021" name="BMC Genomics">
        <title>Datura genome reveals duplications of psychoactive alkaloid biosynthetic genes and high mutation rate following tissue culture.</title>
        <authorList>
            <person name="Rajewski A."/>
            <person name="Carter-House D."/>
            <person name="Stajich J."/>
            <person name="Litt A."/>
        </authorList>
    </citation>
    <scope>NUCLEOTIDE SEQUENCE [LARGE SCALE GENOMIC DNA]</scope>
    <source>
        <strain evidence="4">AR-01</strain>
    </source>
</reference>
<evidence type="ECO:0000256" key="2">
    <source>
        <dbReference type="SAM" id="Phobius"/>
    </source>
</evidence>
<accession>A0ABS8UYS4</accession>
<dbReference type="Proteomes" id="UP000823775">
    <property type="component" value="Unassembled WGS sequence"/>
</dbReference>
<dbReference type="InterPro" id="IPR018816">
    <property type="entry name" value="Cactin_central"/>
</dbReference>
<protein>
    <recommendedName>
        <fullName evidence="3">Splicing factor cactin central domain-containing protein</fullName>
    </recommendedName>
</protein>
<keyword evidence="2" id="KW-1133">Transmembrane helix</keyword>
<dbReference type="PANTHER" id="PTHR21737:SF4">
    <property type="entry name" value="SPLICING FACTOR CACTIN"/>
    <property type="match status" value="1"/>
</dbReference>
<feature type="region of interest" description="Disordered" evidence="1">
    <location>
        <begin position="50"/>
        <end position="72"/>
    </location>
</feature>
<organism evidence="4 5">
    <name type="scientific">Datura stramonium</name>
    <name type="common">Jimsonweed</name>
    <name type="synonym">Common thornapple</name>
    <dbReference type="NCBI Taxonomy" id="4076"/>
    <lineage>
        <taxon>Eukaryota</taxon>
        <taxon>Viridiplantae</taxon>
        <taxon>Streptophyta</taxon>
        <taxon>Embryophyta</taxon>
        <taxon>Tracheophyta</taxon>
        <taxon>Spermatophyta</taxon>
        <taxon>Magnoliopsida</taxon>
        <taxon>eudicotyledons</taxon>
        <taxon>Gunneridae</taxon>
        <taxon>Pentapetalae</taxon>
        <taxon>asterids</taxon>
        <taxon>lamiids</taxon>
        <taxon>Solanales</taxon>
        <taxon>Solanaceae</taxon>
        <taxon>Solanoideae</taxon>
        <taxon>Datureae</taxon>
        <taxon>Datura</taxon>
    </lineage>
</organism>
<proteinExistence type="predicted"/>
<sequence>MTQLKKSGFSTFFATFIAFFCAFLAMYKLICSSVIFIFSLRLVVASLPSSARTTPGLGEEERRVPFRSEQSSDGIRLREGRVKPIDVLIKQLEPSGDLDVEIHEPCVVFKGLAIKEMEELQEDIKLHINLDRETPLHIQYWEAVLVVCNWKLVEARKREATDKARVRGEELPAELLAEERGLHLSIEIDVKSLLQGKGYGELEALQSQIESQMRFGTAKVVEYWEVVLKRLQIYKARACLREIHAKMLRKHLENPLESRDVEMEETLRTHEEDPDHEQNNALSMSPEPFLNEEAKEKEEEEDDDEEAGSYSPVLMHGDDKEEAVDPEEDRAILERKRLKEPMKPNLQSISSAGDILVLINAINKHDGTPWQILPIWLYILDRLMQEVHLNFSHCYTGKVIALHTCFANKSLHRGILFVYLLTVMCSSSFDCGVV</sequence>
<evidence type="ECO:0000256" key="1">
    <source>
        <dbReference type="SAM" id="MobiDB-lite"/>
    </source>
</evidence>
<evidence type="ECO:0000313" key="5">
    <source>
        <dbReference type="Proteomes" id="UP000823775"/>
    </source>
</evidence>
<dbReference type="PANTHER" id="PTHR21737">
    <property type="entry name" value="POLYGLUTAMINE BINDING PROTEIN 1/MARVEL MEMBRANE-ASSOCIATING DOMAIN CONTAINING 3"/>
    <property type="match status" value="1"/>
</dbReference>
<feature type="compositionally biased region" description="Acidic residues" evidence="1">
    <location>
        <begin position="298"/>
        <end position="307"/>
    </location>
</feature>